<dbReference type="KEGG" id="pce:PECL_1374"/>
<organism evidence="1 2">
    <name type="scientific">Pediococcus claussenii (strain ATCC BAA-344 / DSM 14800 / JCM 18046 / KCTC 3811 / LMG 21948 / P06)</name>
    <dbReference type="NCBI Taxonomy" id="701521"/>
    <lineage>
        <taxon>Bacteria</taxon>
        <taxon>Bacillati</taxon>
        <taxon>Bacillota</taxon>
        <taxon>Bacilli</taxon>
        <taxon>Lactobacillales</taxon>
        <taxon>Lactobacillaceae</taxon>
        <taxon>Pediococcus</taxon>
    </lineage>
</organism>
<accession>G8PEJ1</accession>
<dbReference type="Proteomes" id="UP000005444">
    <property type="component" value="Chromosome"/>
</dbReference>
<dbReference type="HOGENOM" id="CLU_1592507_0_0_9"/>
<evidence type="ECO:0000313" key="2">
    <source>
        <dbReference type="Proteomes" id="UP000005444"/>
    </source>
</evidence>
<dbReference type="STRING" id="701521.PECL_1374"/>
<evidence type="ECO:0000313" key="1">
    <source>
        <dbReference type="EMBL" id="AEV95600.1"/>
    </source>
</evidence>
<sequence>MDSIVSQVIEILKRRKQQSKDLTYQNSAISPDKQIFITNGNINLRNVSIQLVSELYALRRDNDWIDWILYGIDFETKFNFYIGSQTLNFIPMKMITDWPVNFIVNQSSPVFAFYHSLITRRDIAAIPDQSTVVVTSQQRLTEEAQEISVLKNLKFHVRTDENCIWQR</sequence>
<dbReference type="InterPro" id="IPR030992">
    <property type="entry name" value="PduM"/>
</dbReference>
<reference evidence="1 2" key="1">
    <citation type="journal article" date="2012" name="J. Bacteriol.">
        <title>Complete Genome Sequence of the Beer Spoilage Organism Pediococcus claussenii ATCC BAA-344T.</title>
        <authorList>
            <person name="Pittet V."/>
            <person name="Abegunde T."/>
            <person name="Marfleet T."/>
            <person name="Haakensen M."/>
            <person name="Morrow K."/>
            <person name="Jayaprakash T."/>
            <person name="Schroeder K."/>
            <person name="Trost B."/>
            <person name="Byrns S."/>
            <person name="Bergsveinson J."/>
            <person name="Kusalik A."/>
            <person name="Ziola B."/>
        </authorList>
    </citation>
    <scope>NUCLEOTIDE SEQUENCE [LARGE SCALE GENOMIC DNA]</scope>
    <source>
        <strain evidence="1 2">ATCC BAA-344</strain>
    </source>
</reference>
<dbReference type="NCBIfam" id="TIGR04493">
    <property type="entry name" value="microcomp_PduM"/>
    <property type="match status" value="1"/>
</dbReference>
<gene>
    <name evidence="1" type="primary">pduM</name>
    <name evidence="1" type="ordered locus">PECL_1374</name>
</gene>
<dbReference type="PATRIC" id="fig|701521.8.peg.1279"/>
<dbReference type="eggNOG" id="ENOG5030AIS">
    <property type="taxonomic scope" value="Bacteria"/>
</dbReference>
<dbReference type="RefSeq" id="WP_014215794.1">
    <property type="nucleotide sequence ID" value="NC_016605.1"/>
</dbReference>
<name>G8PEJ1_PEDCP</name>
<dbReference type="AlphaFoldDB" id="G8PEJ1"/>
<keyword evidence="2" id="KW-1185">Reference proteome</keyword>
<proteinExistence type="predicted"/>
<dbReference type="Pfam" id="PF15953">
    <property type="entry name" value="PDU_like"/>
    <property type="match status" value="1"/>
</dbReference>
<dbReference type="EMBL" id="CP003137">
    <property type="protein sequence ID" value="AEV95600.1"/>
    <property type="molecule type" value="Genomic_DNA"/>
</dbReference>
<protein>
    <submittedName>
        <fullName evidence="1">Propanediol utilization protein PduM</fullName>
    </submittedName>
</protein>
<dbReference type="GO" id="GO:0005198">
    <property type="term" value="F:structural molecule activity"/>
    <property type="evidence" value="ECO:0007669"/>
    <property type="project" value="InterPro"/>
</dbReference>